<evidence type="ECO:0000313" key="2">
    <source>
        <dbReference type="Proteomes" id="UP000044026"/>
    </source>
</evidence>
<organism evidence="1 2">
    <name type="scientific">Capnocytophaga canimorsus</name>
    <dbReference type="NCBI Taxonomy" id="28188"/>
    <lineage>
        <taxon>Bacteria</taxon>
        <taxon>Pseudomonadati</taxon>
        <taxon>Bacteroidota</taxon>
        <taxon>Flavobacteriia</taxon>
        <taxon>Flavobacteriales</taxon>
        <taxon>Flavobacteriaceae</taxon>
        <taxon>Capnocytophaga</taxon>
    </lineage>
</organism>
<protein>
    <submittedName>
        <fullName evidence="1">YD repeat protein</fullName>
    </submittedName>
</protein>
<dbReference type="Gene3D" id="2.180.10.10">
    <property type="entry name" value="RHS repeat-associated core"/>
    <property type="match status" value="1"/>
</dbReference>
<dbReference type="GeneID" id="69580713"/>
<accession>A0A0B7HKW9</accession>
<dbReference type="Proteomes" id="UP000044026">
    <property type="component" value="Unassembled WGS sequence"/>
</dbReference>
<evidence type="ECO:0000313" key="1">
    <source>
        <dbReference type="EMBL" id="CEN38158.1"/>
    </source>
</evidence>
<dbReference type="EMBL" id="CDOE01000070">
    <property type="protein sequence ID" value="CEN38158.1"/>
    <property type="molecule type" value="Genomic_DNA"/>
</dbReference>
<dbReference type="RefSeq" id="WP_052456144.1">
    <property type="nucleotide sequence ID" value="NZ_BOQI01000003.1"/>
</dbReference>
<sequence length="289" mass="33988">MKNIVSIVGAILCLLFSESVFGQVIPPRVPKSHLKELALKANVKSFKVTTYKAIDSFGIVKRGSKADFWKGDIVSFFDREGYKTEMNYYDKDANLNQKILYKYNDKRKRTTRDVYASNGKLINRNIYFYDENGYKVAYKGYNSKGEIMESFVYKNDDKGRELEEVCAKTIAPFCGKYTYVYDQSGKVVELCRYKSSDKKAEDCEKYVYDKLGNLLETSFYKDNNLVFRIVHRYNKSGDEVNQRLFDERGNLTKEKKFTYKYDAKGNWIERTEFVDEFVKFVFVREISYH</sequence>
<dbReference type="AlphaFoldDB" id="A0A0B7HKW9"/>
<gene>
    <name evidence="1" type="ORF">CCAN12_720069</name>
</gene>
<proteinExistence type="predicted"/>
<reference evidence="1 2" key="1">
    <citation type="submission" date="2015-01" db="EMBL/GenBank/DDBJ databases">
        <authorList>
            <person name="Xiang T."/>
            <person name="Song Y."/>
            <person name="Huang L."/>
            <person name="Wang B."/>
            <person name="Wu P."/>
        </authorList>
    </citation>
    <scope>NUCLEOTIDE SEQUENCE [LARGE SCALE GENOMIC DNA]</scope>
    <source>
        <strain evidence="1 2">Cc12</strain>
    </source>
</reference>
<name>A0A0B7HKW9_9FLAO</name>